<gene>
    <name evidence="2" type="ORF">PROFUN_12979</name>
</gene>
<reference evidence="2 3" key="1">
    <citation type="journal article" date="2018" name="Genome Biol. Evol.">
        <title>Multiple Roots of Fruiting Body Formation in Amoebozoa.</title>
        <authorList>
            <person name="Hillmann F."/>
            <person name="Forbes G."/>
            <person name="Novohradska S."/>
            <person name="Ferling I."/>
            <person name="Riege K."/>
            <person name="Groth M."/>
            <person name="Westermann M."/>
            <person name="Marz M."/>
            <person name="Spaller T."/>
            <person name="Winckler T."/>
            <person name="Schaap P."/>
            <person name="Glockner G."/>
        </authorList>
    </citation>
    <scope>NUCLEOTIDE SEQUENCE [LARGE SCALE GENOMIC DNA]</scope>
    <source>
        <strain evidence="2 3">Jena</strain>
    </source>
</reference>
<sequence>MYSPEEQAKREEERLARTVANRSAFNKTAGGSASSQPAPAPETKKPAARVIEQEPEAEGPEIKLSEWTLQPEEGRGKTVELDIQQGIKDIIITPLPSSYEEEITLFIQGANVKFECKHKEIHDEEDGRITETITNVQGLTLPFLLNDRNHQLKNSWNGKGKSFVDILRRKNHHPDPPDWDSRLDQVLLASHPMEQTPSSSSKMSAKAQNSPNFILPAAC</sequence>
<accession>A0A2P6MZK2</accession>
<evidence type="ECO:0000313" key="3">
    <source>
        <dbReference type="Proteomes" id="UP000241769"/>
    </source>
</evidence>
<name>A0A2P6MZK2_9EUKA</name>
<dbReference type="EMBL" id="MDYQ01000280">
    <property type="protein sequence ID" value="PRP77124.1"/>
    <property type="molecule type" value="Genomic_DNA"/>
</dbReference>
<dbReference type="InParanoid" id="A0A2P6MZK2"/>
<feature type="compositionally biased region" description="Polar residues" evidence="1">
    <location>
        <begin position="20"/>
        <end position="31"/>
    </location>
</feature>
<evidence type="ECO:0000256" key="1">
    <source>
        <dbReference type="SAM" id="MobiDB-lite"/>
    </source>
</evidence>
<comment type="caution">
    <text evidence="2">The sequence shown here is derived from an EMBL/GenBank/DDBJ whole genome shotgun (WGS) entry which is preliminary data.</text>
</comment>
<organism evidence="2 3">
    <name type="scientific">Planoprotostelium fungivorum</name>
    <dbReference type="NCBI Taxonomy" id="1890364"/>
    <lineage>
        <taxon>Eukaryota</taxon>
        <taxon>Amoebozoa</taxon>
        <taxon>Evosea</taxon>
        <taxon>Variosea</taxon>
        <taxon>Cavosteliida</taxon>
        <taxon>Cavosteliaceae</taxon>
        <taxon>Planoprotostelium</taxon>
    </lineage>
</organism>
<feature type="compositionally biased region" description="Polar residues" evidence="1">
    <location>
        <begin position="193"/>
        <end position="211"/>
    </location>
</feature>
<feature type="region of interest" description="Disordered" evidence="1">
    <location>
        <begin position="19"/>
        <end position="60"/>
    </location>
</feature>
<proteinExistence type="predicted"/>
<keyword evidence="3" id="KW-1185">Reference proteome</keyword>
<protein>
    <submittedName>
        <fullName evidence="2">Uncharacterized protein</fullName>
    </submittedName>
</protein>
<feature type="region of interest" description="Disordered" evidence="1">
    <location>
        <begin position="192"/>
        <end position="211"/>
    </location>
</feature>
<evidence type="ECO:0000313" key="2">
    <source>
        <dbReference type="EMBL" id="PRP77124.1"/>
    </source>
</evidence>
<dbReference type="Proteomes" id="UP000241769">
    <property type="component" value="Unassembled WGS sequence"/>
</dbReference>
<dbReference type="AlphaFoldDB" id="A0A2P6MZK2"/>